<organism evidence="7 8">
    <name type="scientific">Cuscuta australis</name>
    <dbReference type="NCBI Taxonomy" id="267555"/>
    <lineage>
        <taxon>Eukaryota</taxon>
        <taxon>Viridiplantae</taxon>
        <taxon>Streptophyta</taxon>
        <taxon>Embryophyta</taxon>
        <taxon>Tracheophyta</taxon>
        <taxon>Spermatophyta</taxon>
        <taxon>Magnoliopsida</taxon>
        <taxon>eudicotyledons</taxon>
        <taxon>Gunneridae</taxon>
        <taxon>Pentapetalae</taxon>
        <taxon>asterids</taxon>
        <taxon>lamiids</taxon>
        <taxon>Solanales</taxon>
        <taxon>Convolvulaceae</taxon>
        <taxon>Cuscuteae</taxon>
        <taxon>Cuscuta</taxon>
        <taxon>Cuscuta subgen. Grammica</taxon>
        <taxon>Cuscuta sect. Cleistogrammica</taxon>
    </lineage>
</organism>
<evidence type="ECO:0000256" key="3">
    <source>
        <dbReference type="ARBA" id="ARBA00022833"/>
    </source>
</evidence>
<gene>
    <name evidence="7" type="ORF">DM860_002725</name>
</gene>
<dbReference type="InterPro" id="IPR001876">
    <property type="entry name" value="Znf_RanBP2"/>
</dbReference>
<protein>
    <recommendedName>
        <fullName evidence="6">RanBP2-type domain-containing protein</fullName>
    </recommendedName>
</protein>
<dbReference type="Proteomes" id="UP000249390">
    <property type="component" value="Unassembled WGS sequence"/>
</dbReference>
<dbReference type="Gene3D" id="4.10.1060.10">
    <property type="entry name" value="Zinc finger, RanBP2-type"/>
    <property type="match status" value="2"/>
</dbReference>
<dbReference type="PANTHER" id="PTHR23111">
    <property type="entry name" value="ZINC FINGER PROTEIN"/>
    <property type="match status" value="1"/>
</dbReference>
<evidence type="ECO:0000256" key="1">
    <source>
        <dbReference type="ARBA" id="ARBA00022723"/>
    </source>
</evidence>
<feature type="region of interest" description="Disordered" evidence="5">
    <location>
        <begin position="601"/>
        <end position="651"/>
    </location>
</feature>
<dbReference type="InterPro" id="IPR036443">
    <property type="entry name" value="Znf_RanBP2_sf"/>
</dbReference>
<feature type="domain" description="RanBP2-type" evidence="6">
    <location>
        <begin position="370"/>
        <end position="399"/>
    </location>
</feature>
<keyword evidence="8" id="KW-1185">Reference proteome</keyword>
<name>A0A328D0C0_9ASTE</name>
<dbReference type="AlphaFoldDB" id="A0A328D0C0"/>
<dbReference type="EMBL" id="NQVE01000200">
    <property type="protein sequence ID" value="RAL39192.1"/>
    <property type="molecule type" value="Genomic_DNA"/>
</dbReference>
<feature type="domain" description="RanBP2-type" evidence="6">
    <location>
        <begin position="403"/>
        <end position="432"/>
    </location>
</feature>
<dbReference type="SMART" id="SM00547">
    <property type="entry name" value="ZnF_RBZ"/>
    <property type="match status" value="2"/>
</dbReference>
<proteinExistence type="predicted"/>
<evidence type="ECO:0000313" key="7">
    <source>
        <dbReference type="EMBL" id="RAL39192.1"/>
    </source>
</evidence>
<reference evidence="7 8" key="1">
    <citation type="submission" date="2018-06" db="EMBL/GenBank/DDBJ databases">
        <title>The Genome of Cuscuta australis (Dodder) Provides Insight into the Evolution of Plant Parasitism.</title>
        <authorList>
            <person name="Liu H."/>
        </authorList>
    </citation>
    <scope>NUCLEOTIDE SEQUENCE [LARGE SCALE GENOMIC DNA]</scope>
    <source>
        <strain evidence="8">cv. Yunnan</strain>
        <tissue evidence="7">Vines</tissue>
    </source>
</reference>
<dbReference type="GO" id="GO:0008270">
    <property type="term" value="F:zinc ion binding"/>
    <property type="evidence" value="ECO:0007669"/>
    <property type="project" value="UniProtKB-KW"/>
</dbReference>
<evidence type="ECO:0000256" key="5">
    <source>
        <dbReference type="SAM" id="MobiDB-lite"/>
    </source>
</evidence>
<keyword evidence="3" id="KW-0862">Zinc</keyword>
<comment type="caution">
    <text evidence="7">The sequence shown here is derived from an EMBL/GenBank/DDBJ whole genome shotgun (WGS) entry which is preliminary data.</text>
</comment>
<dbReference type="PROSITE" id="PS50199">
    <property type="entry name" value="ZF_RANBP2_2"/>
    <property type="match status" value="2"/>
</dbReference>
<dbReference type="Pfam" id="PF00641">
    <property type="entry name" value="Zn_ribbon_RanBP"/>
    <property type="match status" value="2"/>
</dbReference>
<sequence>METLKCNDLYQSAVPDEEVDNPADFISHLISDLWENISKPRIRSPFILLRGLFGPLQFYPLANSIPTVNGEKTTRKPLFTAASAASAAPRCVPAIMSGTSKFLTFLTATHSPIALLHRPCCFLHRRSVIFARTLSASPSRLPVSSPAQFPPLRTPIATSRRQYQSATLPVDNRHSAHASSPLTAHPWPEWFNLINAISASGQSEENGLILEEDAFVAFEQLPDDFVRAARKCLAFARQRPNLLGSLSRRDIEVVVSNGTPFLFRTALETACRLRAFLGIDGNHALDRGDAYTVDIMKYILSYASNPAGSPGQNPVYSRKLLETSIRNLLQELIEVGWGTPAAVLPPREVHQFLGIAGETPRFAGQNIVMKRGDWICPKCSFMNFARNLKCLECEEPRPRRQLTGGEWECPKCDFLNYGRNVACLRCDSKRPAAASFNTVNNNSSGNAYYRTVNRDRLTSSEENAQKWFIKANDASGINDTSADGDIFPEMIMPLGKEENKSVVSAIRKTLLERRLANSRYKGNSVNSILPEEEEDKERAEKSGNNWFKKMEGLHNDFPETVQTNDDSLTTPMNKRETDKDFVPFVPFPPGFFATKETHDKLENDIGGSSHTENDHASHAKQNPRRSVWTGKSLEGCGVKEEANDPLDMSEEAKTERWFRRVAQIKDISELSQIPDEDFPSIMPMRKGVNRFVVSKRKTPLERRLMSSQYKRNLPAVRSTGDFVEKEDDVNETE</sequence>
<evidence type="ECO:0000256" key="2">
    <source>
        <dbReference type="ARBA" id="ARBA00022771"/>
    </source>
</evidence>
<accession>A0A328D0C0</accession>
<dbReference type="GO" id="GO:0003729">
    <property type="term" value="F:mRNA binding"/>
    <property type="evidence" value="ECO:0007669"/>
    <property type="project" value="TreeGrafter"/>
</dbReference>
<evidence type="ECO:0000313" key="8">
    <source>
        <dbReference type="Proteomes" id="UP000249390"/>
    </source>
</evidence>
<dbReference type="PANTHER" id="PTHR23111:SF30">
    <property type="entry name" value="ZINC FINGER PROTEIN VAR3, CHLOROPLASTIC"/>
    <property type="match status" value="1"/>
</dbReference>
<evidence type="ECO:0000256" key="4">
    <source>
        <dbReference type="PROSITE-ProRule" id="PRU00322"/>
    </source>
</evidence>
<dbReference type="SUPFAM" id="SSF90209">
    <property type="entry name" value="Ran binding protein zinc finger-like"/>
    <property type="match status" value="2"/>
</dbReference>
<dbReference type="GO" id="GO:0005737">
    <property type="term" value="C:cytoplasm"/>
    <property type="evidence" value="ECO:0007669"/>
    <property type="project" value="TreeGrafter"/>
</dbReference>
<keyword evidence="2 4" id="KW-0863">Zinc-finger</keyword>
<evidence type="ECO:0000259" key="6">
    <source>
        <dbReference type="PROSITE" id="PS50199"/>
    </source>
</evidence>
<keyword evidence="1" id="KW-0479">Metal-binding</keyword>
<dbReference type="PROSITE" id="PS01358">
    <property type="entry name" value="ZF_RANBP2_1"/>
    <property type="match status" value="2"/>
</dbReference>